<dbReference type="PANTHER" id="PTHR48466">
    <property type="entry name" value="OS10G0509000 PROTEIN-RELATED"/>
    <property type="match status" value="1"/>
</dbReference>
<dbReference type="Proteomes" id="UP001501510">
    <property type="component" value="Unassembled WGS sequence"/>
</dbReference>
<dbReference type="Gene3D" id="3.30.1370.110">
    <property type="match status" value="1"/>
</dbReference>
<evidence type="ECO:0000256" key="8">
    <source>
        <dbReference type="HAMAP-Rule" id="MF_00092"/>
    </source>
</evidence>
<evidence type="ECO:0000259" key="11">
    <source>
        <dbReference type="PROSITE" id="PS50828"/>
    </source>
</evidence>
<keyword evidence="4 8" id="KW-0378">Hydrolase</keyword>
<feature type="compositionally biased region" description="Low complexity" evidence="10">
    <location>
        <begin position="684"/>
        <end position="694"/>
    </location>
</feature>
<evidence type="ECO:0000313" key="12">
    <source>
        <dbReference type="EMBL" id="GAA0747988.1"/>
    </source>
</evidence>
<dbReference type="SMART" id="SM00463">
    <property type="entry name" value="SMR"/>
    <property type="match status" value="1"/>
</dbReference>
<dbReference type="InterPro" id="IPR046893">
    <property type="entry name" value="MSSS"/>
</dbReference>
<evidence type="ECO:0000256" key="3">
    <source>
        <dbReference type="ARBA" id="ARBA00022741"/>
    </source>
</evidence>
<protein>
    <recommendedName>
        <fullName evidence="8">Endonuclease MutS2</fullName>
        <ecNumber evidence="8">3.1.-.-</ecNumber>
    </recommendedName>
    <alternativeName>
        <fullName evidence="8">Ribosome-associated protein quality control-upstream factor</fullName>
        <shortName evidence="8">RQC-upstream factor</shortName>
        <shortName evidence="8">RqcU</shortName>
        <ecNumber evidence="8">3.6.4.-</ecNumber>
    </alternativeName>
</protein>
<dbReference type="PROSITE" id="PS00486">
    <property type="entry name" value="DNA_MISMATCH_REPAIR_2"/>
    <property type="match status" value="1"/>
</dbReference>
<comment type="subunit">
    <text evidence="8">Homodimer. Binds to stalled ribosomes, contacting rRNA.</text>
</comment>
<dbReference type="SUPFAM" id="SSF48334">
    <property type="entry name" value="DNA repair protein MutS, domain III"/>
    <property type="match status" value="1"/>
</dbReference>
<evidence type="ECO:0000256" key="1">
    <source>
        <dbReference type="ARBA" id="ARBA00022722"/>
    </source>
</evidence>
<dbReference type="GO" id="GO:0004519">
    <property type="term" value="F:endonuclease activity"/>
    <property type="evidence" value="ECO:0007669"/>
    <property type="project" value="UniProtKB-KW"/>
</dbReference>
<dbReference type="SUPFAM" id="SSF160443">
    <property type="entry name" value="SMR domain-like"/>
    <property type="match status" value="1"/>
</dbReference>
<dbReference type="InterPro" id="IPR027417">
    <property type="entry name" value="P-loop_NTPase"/>
</dbReference>
<comment type="function">
    <text evidence="8">Acts as a ribosome collision sensor, splitting the ribosome into its 2 subunits. Detects stalled/collided 70S ribosomes which it binds and splits by an ATP-hydrolysis driven conformational change. Acts upstream of the ribosome quality control system (RQC), a ribosome-associated complex that mediates the extraction of incompletely synthesized nascent chains from stalled ribosomes and their subsequent degradation. Probably generates substrates for RQC.</text>
</comment>
<keyword evidence="5 8" id="KW-0067">ATP-binding</keyword>
<dbReference type="NCBIfam" id="TIGR01069">
    <property type="entry name" value="mutS2"/>
    <property type="match status" value="1"/>
</dbReference>
<dbReference type="InterPro" id="IPR036187">
    <property type="entry name" value="DNA_mismatch_repair_MutS_sf"/>
</dbReference>
<comment type="function">
    <text evidence="8">Endonuclease that is involved in the suppression of homologous recombination and thus may have a key role in the control of bacterial genetic diversity.</text>
</comment>
<keyword evidence="8 12" id="KW-0255">Endonuclease</keyword>
<evidence type="ECO:0000256" key="7">
    <source>
        <dbReference type="ARBA" id="ARBA00023125"/>
    </source>
</evidence>
<dbReference type="SMART" id="SM00533">
    <property type="entry name" value="MUTSd"/>
    <property type="match status" value="1"/>
</dbReference>
<dbReference type="Pfam" id="PF20297">
    <property type="entry name" value="MSSS"/>
    <property type="match status" value="1"/>
</dbReference>
<accession>A0ABN1JWD5</accession>
<dbReference type="Gene3D" id="3.40.50.300">
    <property type="entry name" value="P-loop containing nucleotide triphosphate hydrolases"/>
    <property type="match status" value="1"/>
</dbReference>
<reference evidence="12 13" key="1">
    <citation type="journal article" date="2019" name="Int. J. Syst. Evol. Microbiol.">
        <title>The Global Catalogue of Microorganisms (GCM) 10K type strain sequencing project: providing services to taxonomists for standard genome sequencing and annotation.</title>
        <authorList>
            <consortium name="The Broad Institute Genomics Platform"/>
            <consortium name="The Broad Institute Genome Sequencing Center for Infectious Disease"/>
            <person name="Wu L."/>
            <person name="Ma J."/>
        </authorList>
    </citation>
    <scope>NUCLEOTIDE SEQUENCE [LARGE SCALE GENOMIC DNA]</scope>
    <source>
        <strain evidence="12 13">JCM 1407</strain>
    </source>
</reference>
<keyword evidence="9" id="KW-0175">Coiled coil</keyword>
<evidence type="ECO:0000313" key="13">
    <source>
        <dbReference type="Proteomes" id="UP001501510"/>
    </source>
</evidence>
<keyword evidence="1 8" id="KW-0540">Nuclease</keyword>
<dbReference type="HAMAP" id="MF_00092">
    <property type="entry name" value="MutS2"/>
    <property type="match status" value="1"/>
</dbReference>
<dbReference type="Pfam" id="PF00488">
    <property type="entry name" value="MutS_V"/>
    <property type="match status" value="1"/>
</dbReference>
<comment type="caution">
    <text evidence="12">The sequence shown here is derived from an EMBL/GenBank/DDBJ whole genome shotgun (WGS) entry which is preliminary data.</text>
</comment>
<dbReference type="SMART" id="SM00534">
    <property type="entry name" value="MUTSac"/>
    <property type="match status" value="1"/>
</dbReference>
<feature type="domain" description="Smr" evidence="11">
    <location>
        <begin position="715"/>
        <end position="790"/>
    </location>
</feature>
<evidence type="ECO:0000256" key="5">
    <source>
        <dbReference type="ARBA" id="ARBA00022840"/>
    </source>
</evidence>
<keyword evidence="3 8" id="KW-0547">Nucleotide-binding</keyword>
<keyword evidence="7 8" id="KW-0238">DNA-binding</keyword>
<dbReference type="InterPro" id="IPR036063">
    <property type="entry name" value="Smr_dom_sf"/>
</dbReference>
<comment type="similarity">
    <text evidence="8">Belongs to the DNA mismatch repair MutS family. MutS2 subfamily.</text>
</comment>
<keyword evidence="6 8" id="KW-0694">RNA-binding</keyword>
<feature type="compositionally biased region" description="Basic residues" evidence="10">
    <location>
        <begin position="695"/>
        <end position="705"/>
    </location>
</feature>
<dbReference type="InterPro" id="IPR005747">
    <property type="entry name" value="MutS2"/>
</dbReference>
<evidence type="ECO:0000256" key="9">
    <source>
        <dbReference type="SAM" id="Coils"/>
    </source>
</evidence>
<evidence type="ECO:0000256" key="10">
    <source>
        <dbReference type="SAM" id="MobiDB-lite"/>
    </source>
</evidence>
<keyword evidence="2 8" id="KW-0699">rRNA-binding</keyword>
<sequence>MNDKAIKVLEFNKIKNILKDYTNTTAGKDIIDELVPYENIYEVKEHIEETKEAFKLLVTKGAPPFEGVYDVRDGISRAGKGSVLIPGQLLKIASMLRAARRFKDYINHKEEEESFRVLENICEGITLLKNIEDHIFNAIVGEEEISDKASSKLYNIRRSLKDKNYSVRGKINSLVRSYSSYLQENIYTVRGDRYVLPVKAEHKGAVKGLVHDQSSSGATLFIEPISLVNLNNEIKELMLKEKAEIERILDELSREVYQNIEVVRINADIIWELDFIFSKAKFASEYNCTYPIINDKGIIDIIEGRHPLIDRKEVVPISANLGKDFTSLIITGPNTGGKTVTLKTVGLIHLMAMSGLMIPARENSVVAYFDEVFADIGDEQSIEQSLSTFSSHMKNIVDIIDRSDDKSLVLFDELGAGTDPTEGAALAVSILENLRKRNTKIIATTHYSELKGYALKTEGVENASVEFDVETLKPTYRLLIGVPGKSNAFEISKRLGLPNYIIDYARDNISNDNLKFEELIQSLQEKSIKAETDARLAENLKLEAHKEKSKLKDKMEKLQNVRDKEIFGARREAKNIIREAKEEADKILKDIRQIERMGYSSEARQKLEEQRKKLKDKLDAAEEKAIKPEAKGEALKNVEEGQEVFVPSLNQKVIVLSKADNKGEVLVQAGIMKVSVKLKDLRASNTTSSSSNNKGNRKKSKKKMKLNIKSVSSSVDLRGMDSQEAEYTVDKYLDEAYMAGLGEVTIIHGKGTGVLRKAITDMLKRHYHVKNYRLGEYGEGGSGVTVAELK</sequence>
<dbReference type="PIRSF" id="PIRSF005814">
    <property type="entry name" value="MutS_YshD"/>
    <property type="match status" value="1"/>
</dbReference>
<feature type="binding site" evidence="8">
    <location>
        <begin position="332"/>
        <end position="339"/>
    </location>
    <ligand>
        <name>ATP</name>
        <dbReference type="ChEBI" id="CHEBI:30616"/>
    </ligand>
</feature>
<proteinExistence type="inferred from homology"/>
<keyword evidence="13" id="KW-1185">Reference proteome</keyword>
<evidence type="ECO:0000256" key="6">
    <source>
        <dbReference type="ARBA" id="ARBA00022884"/>
    </source>
</evidence>
<dbReference type="EMBL" id="BAAACG010000019">
    <property type="protein sequence ID" value="GAA0747988.1"/>
    <property type="molecule type" value="Genomic_DNA"/>
</dbReference>
<feature type="region of interest" description="Disordered" evidence="10">
    <location>
        <begin position="682"/>
        <end position="705"/>
    </location>
</feature>
<name>A0ABN1JWD5_9CLOT</name>
<dbReference type="InterPro" id="IPR002625">
    <property type="entry name" value="Smr_dom"/>
</dbReference>
<dbReference type="PANTHER" id="PTHR48466:SF2">
    <property type="entry name" value="OS10G0509000 PROTEIN"/>
    <property type="match status" value="1"/>
</dbReference>
<dbReference type="CDD" id="cd03280">
    <property type="entry name" value="ABC_MutS2"/>
    <property type="match status" value="1"/>
</dbReference>
<dbReference type="SUPFAM" id="SSF52540">
    <property type="entry name" value="P-loop containing nucleoside triphosphate hydrolases"/>
    <property type="match status" value="1"/>
</dbReference>
<gene>
    <name evidence="8" type="primary">mutS2</name>
    <name evidence="8" type="synonym">rqcU</name>
    <name evidence="12" type="ORF">GCM10008906_37760</name>
</gene>
<feature type="coiled-coil region" evidence="9">
    <location>
        <begin position="227"/>
        <end position="255"/>
    </location>
</feature>
<evidence type="ECO:0000256" key="4">
    <source>
        <dbReference type="ARBA" id="ARBA00022801"/>
    </source>
</evidence>
<dbReference type="InterPro" id="IPR045076">
    <property type="entry name" value="MutS"/>
</dbReference>
<dbReference type="InterPro" id="IPR007696">
    <property type="entry name" value="DNA_mismatch_repair_MutS_core"/>
</dbReference>
<evidence type="ECO:0000256" key="2">
    <source>
        <dbReference type="ARBA" id="ARBA00022730"/>
    </source>
</evidence>
<feature type="coiled-coil region" evidence="9">
    <location>
        <begin position="506"/>
        <end position="624"/>
    </location>
</feature>
<dbReference type="PROSITE" id="PS50828">
    <property type="entry name" value="SMR"/>
    <property type="match status" value="1"/>
</dbReference>
<dbReference type="CDD" id="cd06503">
    <property type="entry name" value="ATP-synt_Fo_b"/>
    <property type="match status" value="1"/>
</dbReference>
<dbReference type="Pfam" id="PF01713">
    <property type="entry name" value="Smr"/>
    <property type="match status" value="1"/>
</dbReference>
<dbReference type="EC" id="3.6.4.-" evidence="8"/>
<dbReference type="InterPro" id="IPR000432">
    <property type="entry name" value="DNA_mismatch_repair_MutS_C"/>
</dbReference>
<dbReference type="EC" id="3.1.-.-" evidence="8"/>
<dbReference type="RefSeq" id="WP_343764347.1">
    <property type="nucleotide sequence ID" value="NZ_BAAACG010000019.1"/>
</dbReference>
<organism evidence="12 13">
    <name type="scientific">Clostridium oceanicum</name>
    <dbReference type="NCBI Taxonomy" id="1543"/>
    <lineage>
        <taxon>Bacteria</taxon>
        <taxon>Bacillati</taxon>
        <taxon>Bacillota</taxon>
        <taxon>Clostridia</taxon>
        <taxon>Eubacteriales</taxon>
        <taxon>Clostridiaceae</taxon>
        <taxon>Clostridium</taxon>
    </lineage>
</organism>